<proteinExistence type="predicted"/>
<dbReference type="AlphaFoldDB" id="B3QSQ4"/>
<accession>B3QSQ4</accession>
<dbReference type="SUPFAM" id="SSF82171">
    <property type="entry name" value="DPP6 N-terminal domain-like"/>
    <property type="match status" value="1"/>
</dbReference>
<evidence type="ECO:0000313" key="4">
    <source>
        <dbReference type="EMBL" id="ACF14101.1"/>
    </source>
</evidence>
<keyword evidence="2" id="KW-0720">Serine protease</keyword>
<dbReference type="OrthoDB" id="9812921at2"/>
<dbReference type="InterPro" id="IPR011042">
    <property type="entry name" value="6-blade_b-propeller_TolB-like"/>
</dbReference>
<dbReference type="RefSeq" id="WP_012500185.1">
    <property type="nucleotide sequence ID" value="NC_011026.1"/>
</dbReference>
<keyword evidence="2" id="KW-0645">Protease</keyword>
<keyword evidence="1" id="KW-0378">Hydrolase</keyword>
<dbReference type="PANTHER" id="PTHR42776:SF27">
    <property type="entry name" value="DIPEPTIDYL PEPTIDASE FAMILY MEMBER 6"/>
    <property type="match status" value="1"/>
</dbReference>
<evidence type="ECO:0000313" key="5">
    <source>
        <dbReference type="Proteomes" id="UP000001208"/>
    </source>
</evidence>
<dbReference type="PANTHER" id="PTHR42776">
    <property type="entry name" value="SERINE PEPTIDASE S9 FAMILY MEMBER"/>
    <property type="match status" value="1"/>
</dbReference>
<dbReference type="InterPro" id="IPR029058">
    <property type="entry name" value="AB_hydrolase_fold"/>
</dbReference>
<dbReference type="InterPro" id="IPR011659">
    <property type="entry name" value="WD40"/>
</dbReference>
<name>B3QSQ4_CHLT3</name>
<dbReference type="Gene3D" id="3.40.50.1820">
    <property type="entry name" value="alpha/beta hydrolase"/>
    <property type="match status" value="1"/>
</dbReference>
<dbReference type="GO" id="GO:0004252">
    <property type="term" value="F:serine-type endopeptidase activity"/>
    <property type="evidence" value="ECO:0007669"/>
    <property type="project" value="TreeGrafter"/>
</dbReference>
<gene>
    <name evidence="4" type="ordered locus">Ctha_1643</name>
</gene>
<sequence>MKKSRTGFLKLFLKSLSIFCLSVFSSPVLLGQEMSLAEKFSRMYITGEPSLSSDANRFTFLWDITGKKQVWVAEFASTFPLQLTFLSEEITFVEWVPKHELILFGAKTGAAGTTQLYLIKPNGSDLKRITSKDSAEYRFKAFSNDGKWMAYEANARKANILDAYTMNLETLERRLIAAEDDCVRPISFSPDASYLLLSKGNQAVNNDLYLADLKTLKQVLLTKHKGNAIYHGGDWTPDGNALYVSTTENETFHTLALLTLVKYRRSVVRGKLSPISLGKYDLAEFHLSNDGKYFSYTLLQDGYSRTVVQNLKTRRTIELDDADDVISADFTEDSKLFVLKYGSATNVTQTVLYEPETKKVKPLTFYNYAGLWPKDFVRPQSVHYISFDKEEIPAFLYMPKGAKVDSSLTMVVLFHDGVHSRAKPYFNLMVQFLVANNYAVMMPDVRGAFGYGLKYAEADDQAAREAALKDAASAVSWIQMSGLANPKKVVAMGCGYGGYLAQSIAAQNASGWAAAISINGFADLAEFVRTKSAFEKNALAIEFGEPETNADLFKKFSPIHFAAQIKMPVLWIAEKQQAPQAAEEAKKMQSAAQKNGVKSEALLLESACGQENLKRTFEKVAAFLENQVRNK</sequence>
<dbReference type="Pfam" id="PF07676">
    <property type="entry name" value="PD40"/>
    <property type="match status" value="1"/>
</dbReference>
<dbReference type="eggNOG" id="COG1506">
    <property type="taxonomic scope" value="Bacteria"/>
</dbReference>
<organism evidence="4 5">
    <name type="scientific">Chloroherpeton thalassium (strain ATCC 35110 / GB-78)</name>
    <dbReference type="NCBI Taxonomy" id="517418"/>
    <lineage>
        <taxon>Bacteria</taxon>
        <taxon>Pseudomonadati</taxon>
        <taxon>Chlorobiota</taxon>
        <taxon>Chlorobiia</taxon>
        <taxon>Chlorobiales</taxon>
        <taxon>Chloroherpetonaceae</taxon>
        <taxon>Chloroherpeton</taxon>
    </lineage>
</organism>
<dbReference type="GO" id="GO:0006508">
    <property type="term" value="P:proteolysis"/>
    <property type="evidence" value="ECO:0007669"/>
    <property type="project" value="InterPro"/>
</dbReference>
<evidence type="ECO:0000259" key="3">
    <source>
        <dbReference type="Pfam" id="PF00326"/>
    </source>
</evidence>
<keyword evidence="5" id="KW-1185">Reference proteome</keyword>
<dbReference type="Gene3D" id="2.120.10.30">
    <property type="entry name" value="TolB, C-terminal domain"/>
    <property type="match status" value="1"/>
</dbReference>
<reference evidence="4 5" key="1">
    <citation type="submission" date="2008-06" db="EMBL/GenBank/DDBJ databases">
        <title>Complete sequence of Chloroherpeton thalassium ATCC 35110.</title>
        <authorList>
            <consortium name="US DOE Joint Genome Institute"/>
            <person name="Lucas S."/>
            <person name="Copeland A."/>
            <person name="Lapidus A."/>
            <person name="Glavina del Rio T."/>
            <person name="Dalin E."/>
            <person name="Tice H."/>
            <person name="Bruce D."/>
            <person name="Goodwin L."/>
            <person name="Pitluck S."/>
            <person name="Schmutz J."/>
            <person name="Larimer F."/>
            <person name="Land M."/>
            <person name="Hauser L."/>
            <person name="Kyrpides N."/>
            <person name="Mikhailova N."/>
            <person name="Liu Z."/>
            <person name="Li T."/>
            <person name="Zhao F."/>
            <person name="Overmann J."/>
            <person name="Bryant D.A."/>
            <person name="Richardson P."/>
        </authorList>
    </citation>
    <scope>NUCLEOTIDE SEQUENCE [LARGE SCALE GENOMIC DNA]</scope>
    <source>
        <strain evidence="5">ATCC 35110 / GB-78</strain>
    </source>
</reference>
<dbReference type="KEGG" id="cts:Ctha_1643"/>
<dbReference type="Pfam" id="PF00326">
    <property type="entry name" value="Peptidase_S9"/>
    <property type="match status" value="1"/>
</dbReference>
<feature type="domain" description="Peptidase S9 prolyl oligopeptidase catalytic" evidence="3">
    <location>
        <begin position="425"/>
        <end position="606"/>
    </location>
</feature>
<dbReference type="eggNOG" id="COG0823">
    <property type="taxonomic scope" value="Bacteria"/>
</dbReference>
<dbReference type="HOGENOM" id="CLU_008615_3_2_10"/>
<dbReference type="Proteomes" id="UP000001208">
    <property type="component" value="Chromosome"/>
</dbReference>
<evidence type="ECO:0000256" key="1">
    <source>
        <dbReference type="ARBA" id="ARBA00022801"/>
    </source>
</evidence>
<evidence type="ECO:0000256" key="2">
    <source>
        <dbReference type="ARBA" id="ARBA00022825"/>
    </source>
</evidence>
<dbReference type="SUPFAM" id="SSF53474">
    <property type="entry name" value="alpha/beta-Hydrolases"/>
    <property type="match status" value="1"/>
</dbReference>
<dbReference type="STRING" id="517418.Ctha_1643"/>
<dbReference type="InterPro" id="IPR001375">
    <property type="entry name" value="Peptidase_S9_cat"/>
</dbReference>
<dbReference type="EMBL" id="CP001100">
    <property type="protein sequence ID" value="ACF14101.1"/>
    <property type="molecule type" value="Genomic_DNA"/>
</dbReference>
<protein>
    <submittedName>
        <fullName evidence="4">Peptidase S9 prolyl oligopeptidase active site domain protein</fullName>
    </submittedName>
</protein>
<dbReference type="Gene3D" id="2.120.10.60">
    <property type="entry name" value="Tricorn protease N-terminal domain"/>
    <property type="match status" value="1"/>
</dbReference>